<protein>
    <submittedName>
        <fullName evidence="6">Probable ubiquitin carboxyl-terminal hydrolase FAF-X</fullName>
    </submittedName>
</protein>
<dbReference type="RefSeq" id="XP_008486194.1">
    <property type="nucleotide sequence ID" value="XM_008487972.1"/>
</dbReference>
<dbReference type="PaxDb" id="121845-A0A1S3DS43"/>
<evidence type="ECO:0000313" key="5">
    <source>
        <dbReference type="Proteomes" id="UP000079169"/>
    </source>
</evidence>
<evidence type="ECO:0000313" key="6">
    <source>
        <dbReference type="RefSeq" id="XP_008486194.1"/>
    </source>
</evidence>
<evidence type="ECO:0000256" key="1">
    <source>
        <dbReference type="ARBA" id="ARBA00022670"/>
    </source>
</evidence>
<evidence type="ECO:0000256" key="2">
    <source>
        <dbReference type="ARBA" id="ARBA00022786"/>
    </source>
</evidence>
<keyword evidence="1" id="KW-0645">Protease</keyword>
<accession>A0A1S3DS43</accession>
<gene>
    <name evidence="6" type="primary">LOC103522886</name>
</gene>
<name>A0A1S3DS43_DIACI</name>
<dbReference type="GO" id="GO:0008233">
    <property type="term" value="F:peptidase activity"/>
    <property type="evidence" value="ECO:0007669"/>
    <property type="project" value="UniProtKB-KW"/>
</dbReference>
<feature type="domain" description="UBP34/UBP24/USP9X/USP9Y-like ARM repeat region" evidence="4">
    <location>
        <begin position="1"/>
        <end position="79"/>
    </location>
</feature>
<dbReference type="Pfam" id="PF25010">
    <property type="entry name" value="ARM_UBP24_USP9X-Y"/>
    <property type="match status" value="1"/>
</dbReference>
<evidence type="ECO:0000259" key="4">
    <source>
        <dbReference type="Pfam" id="PF25010"/>
    </source>
</evidence>
<keyword evidence="2" id="KW-0833">Ubl conjugation pathway</keyword>
<feature type="non-terminal residue" evidence="6">
    <location>
        <position position="107"/>
    </location>
</feature>
<organism evidence="5 6">
    <name type="scientific">Diaphorina citri</name>
    <name type="common">Asian citrus psyllid</name>
    <dbReference type="NCBI Taxonomy" id="121845"/>
    <lineage>
        <taxon>Eukaryota</taxon>
        <taxon>Metazoa</taxon>
        <taxon>Ecdysozoa</taxon>
        <taxon>Arthropoda</taxon>
        <taxon>Hexapoda</taxon>
        <taxon>Insecta</taxon>
        <taxon>Pterygota</taxon>
        <taxon>Neoptera</taxon>
        <taxon>Paraneoptera</taxon>
        <taxon>Hemiptera</taxon>
        <taxon>Sternorrhyncha</taxon>
        <taxon>Psylloidea</taxon>
        <taxon>Psyllidae</taxon>
        <taxon>Diaphorininae</taxon>
        <taxon>Diaphorina</taxon>
    </lineage>
</organism>
<evidence type="ECO:0000256" key="3">
    <source>
        <dbReference type="ARBA" id="ARBA00022801"/>
    </source>
</evidence>
<dbReference type="InterPro" id="IPR056850">
    <property type="entry name" value="ARM_UBP34_24_USP9X_Y"/>
</dbReference>
<dbReference type="KEGG" id="dci:103522886"/>
<reference evidence="6" key="1">
    <citation type="submission" date="2025-08" db="UniProtKB">
        <authorList>
            <consortium name="RefSeq"/>
        </authorList>
    </citation>
    <scope>IDENTIFICATION</scope>
</reference>
<dbReference type="AlphaFoldDB" id="A0A1S3DS43"/>
<keyword evidence="3 6" id="KW-0378">Hydrolase</keyword>
<sequence>VWLCETQARQIWTALAQEAIFHCDREACFKWFSKLMTDEPDLDPKMMKDFFEKHVLHFEPSQLTESGLKCFEKFFKSVNIGEGKLVLKVKKRSLLLDNADLIGAEYL</sequence>
<proteinExistence type="predicted"/>
<dbReference type="GO" id="GO:0006508">
    <property type="term" value="P:proteolysis"/>
    <property type="evidence" value="ECO:0007669"/>
    <property type="project" value="UniProtKB-KW"/>
</dbReference>
<keyword evidence="5" id="KW-1185">Reference proteome</keyword>
<dbReference type="GeneID" id="103522886"/>
<dbReference type="Proteomes" id="UP000079169">
    <property type="component" value="Unplaced"/>
</dbReference>
<feature type="non-terminal residue" evidence="6">
    <location>
        <position position="1"/>
    </location>
</feature>
<dbReference type="STRING" id="121845.A0A1S3DS43"/>